<feature type="region of interest" description="Disordered" evidence="1">
    <location>
        <begin position="1"/>
        <end position="31"/>
    </location>
</feature>
<organism evidence="2 3">
    <name type="scientific">Neomesorhizobium albiziae</name>
    <dbReference type="NCBI Taxonomy" id="335020"/>
    <lineage>
        <taxon>Bacteria</taxon>
        <taxon>Pseudomonadati</taxon>
        <taxon>Pseudomonadota</taxon>
        <taxon>Alphaproteobacteria</taxon>
        <taxon>Hyphomicrobiales</taxon>
        <taxon>Phyllobacteriaceae</taxon>
        <taxon>Neomesorhizobium</taxon>
    </lineage>
</organism>
<dbReference type="Proteomes" id="UP000323300">
    <property type="component" value="Unassembled WGS sequence"/>
</dbReference>
<name>A0A1I3V0L2_9HYPH</name>
<dbReference type="RefSeq" id="WP_149757217.1">
    <property type="nucleotide sequence ID" value="NZ_BSPE01000002.1"/>
</dbReference>
<proteinExistence type="predicted"/>
<dbReference type="EMBL" id="FOSL01000001">
    <property type="protein sequence ID" value="SFJ88489.1"/>
    <property type="molecule type" value="Genomic_DNA"/>
</dbReference>
<reference evidence="2 3" key="1">
    <citation type="submission" date="2016-10" db="EMBL/GenBank/DDBJ databases">
        <authorList>
            <person name="Varghese N."/>
            <person name="Submissions S."/>
        </authorList>
    </citation>
    <scope>NUCLEOTIDE SEQUENCE [LARGE SCALE GENOMIC DNA]</scope>
    <source>
        <strain evidence="2 3">DSM 21822</strain>
    </source>
</reference>
<evidence type="ECO:0000256" key="1">
    <source>
        <dbReference type="SAM" id="MobiDB-lite"/>
    </source>
</evidence>
<dbReference type="OrthoDB" id="8448806at2"/>
<protein>
    <submittedName>
        <fullName evidence="2">Uncharacterized protein</fullName>
    </submittedName>
</protein>
<accession>A0A1I3V0L2</accession>
<gene>
    <name evidence="2" type="ORF">SAMN04488498_101114</name>
</gene>
<sequence>MNRHRETVRITPGSPRFRDAPGEAMPAMQRPDESEIATLAERIVHARILREHHVWEAVRCLSIDTRDRRSGTARRFVERMEADALLDAAMLLVMLSVQERTIDGIGHAGGCWTCSIGRPAAGKQAPARATSAKHADQAAAIVLSLILSHLPSRRCAGPEIPARKTNWRLAS</sequence>
<dbReference type="AlphaFoldDB" id="A0A1I3V0L2"/>
<evidence type="ECO:0000313" key="3">
    <source>
        <dbReference type="Proteomes" id="UP000323300"/>
    </source>
</evidence>
<evidence type="ECO:0000313" key="2">
    <source>
        <dbReference type="EMBL" id="SFJ88489.1"/>
    </source>
</evidence>
<keyword evidence="3" id="KW-1185">Reference proteome</keyword>